<reference evidence="4 5" key="1">
    <citation type="journal article" date="2018" name="PLoS ONE">
        <title>The draft genome of Kipferlia bialata reveals reductive genome evolution in fornicate parasites.</title>
        <authorList>
            <person name="Tanifuji G."/>
            <person name="Takabayashi S."/>
            <person name="Kume K."/>
            <person name="Takagi M."/>
            <person name="Nakayama T."/>
            <person name="Kamikawa R."/>
            <person name="Inagaki Y."/>
            <person name="Hashimoto T."/>
        </authorList>
    </citation>
    <scope>NUCLEOTIDE SEQUENCE [LARGE SCALE GENOMIC DNA]</scope>
    <source>
        <strain evidence="4">NY0173</strain>
    </source>
</reference>
<organism evidence="4 5">
    <name type="scientific">Kipferlia bialata</name>
    <dbReference type="NCBI Taxonomy" id="797122"/>
    <lineage>
        <taxon>Eukaryota</taxon>
        <taxon>Metamonada</taxon>
        <taxon>Carpediemonas-like organisms</taxon>
        <taxon>Kipferlia</taxon>
    </lineage>
</organism>
<name>A0A9K3CTJ3_9EUKA</name>
<dbReference type="GO" id="GO:0007264">
    <property type="term" value="P:small GTPase-mediated signal transduction"/>
    <property type="evidence" value="ECO:0007669"/>
    <property type="project" value="InterPro"/>
</dbReference>
<dbReference type="InterPro" id="IPR027417">
    <property type="entry name" value="P-loop_NTPase"/>
</dbReference>
<keyword evidence="5" id="KW-1185">Reference proteome</keyword>
<dbReference type="GO" id="GO:0005525">
    <property type="term" value="F:GTP binding"/>
    <property type="evidence" value="ECO:0007669"/>
    <property type="project" value="UniProtKB-KW"/>
</dbReference>
<dbReference type="PRINTS" id="PR00449">
    <property type="entry name" value="RASTRNSFRMNG"/>
</dbReference>
<proteinExistence type="inferred from homology"/>
<protein>
    <submittedName>
        <fullName evidence="4">Ran GTPase</fullName>
    </submittedName>
</protein>
<dbReference type="SMART" id="SM00176">
    <property type="entry name" value="RAN"/>
    <property type="match status" value="1"/>
</dbReference>
<dbReference type="SMART" id="SM00173">
    <property type="entry name" value="RAS"/>
    <property type="match status" value="1"/>
</dbReference>
<dbReference type="OrthoDB" id="8830751at2759"/>
<dbReference type="Gene3D" id="3.40.50.300">
    <property type="entry name" value="P-loop containing nucleotide triphosphate hydrolases"/>
    <property type="match status" value="1"/>
</dbReference>
<comment type="similarity">
    <text evidence="1">Belongs to the small GTPase superfamily. Rho family.</text>
</comment>
<sequence>MAPVSPHCKCVIVGDGAVGKTCLLTVYVENKFPTVYVPTIFENKQTYVQFRDQTVTFMLWDTAGQEEFDRLRPLSYDGANVILIAYSVDSETSVENITSKWYPEVSHYCPSIPVVLVGTKADLRESEECKNRMAAKGYAMVTEASVKAVAKQIGAADLVECSAKSQHNVKEVFEAALAAAFDAQSKSGSGDAQTCSLM</sequence>
<dbReference type="EMBL" id="BDIP01000514">
    <property type="protein sequence ID" value="GIQ81850.1"/>
    <property type="molecule type" value="Genomic_DNA"/>
</dbReference>
<comment type="caution">
    <text evidence="4">The sequence shown here is derived from an EMBL/GenBank/DDBJ whole genome shotgun (WGS) entry which is preliminary data.</text>
</comment>
<dbReference type="NCBIfam" id="TIGR00231">
    <property type="entry name" value="small_GTP"/>
    <property type="match status" value="1"/>
</dbReference>
<evidence type="ECO:0000256" key="2">
    <source>
        <dbReference type="ARBA" id="ARBA00022741"/>
    </source>
</evidence>
<dbReference type="AlphaFoldDB" id="A0A9K3CTJ3"/>
<dbReference type="InterPro" id="IPR005225">
    <property type="entry name" value="Small_GTP-bd"/>
</dbReference>
<evidence type="ECO:0000256" key="3">
    <source>
        <dbReference type="ARBA" id="ARBA00023134"/>
    </source>
</evidence>
<evidence type="ECO:0000313" key="4">
    <source>
        <dbReference type="EMBL" id="GIQ81850.1"/>
    </source>
</evidence>
<accession>A0A9K3CTJ3</accession>
<dbReference type="GO" id="GO:0003924">
    <property type="term" value="F:GTPase activity"/>
    <property type="evidence" value="ECO:0007669"/>
    <property type="project" value="InterPro"/>
</dbReference>
<dbReference type="CDD" id="cd00157">
    <property type="entry name" value="Rho"/>
    <property type="match status" value="1"/>
</dbReference>
<gene>
    <name evidence="4" type="ORF">KIPB_002881</name>
</gene>
<dbReference type="Pfam" id="PF00071">
    <property type="entry name" value="Ras"/>
    <property type="match status" value="1"/>
</dbReference>
<evidence type="ECO:0000313" key="5">
    <source>
        <dbReference type="Proteomes" id="UP000265618"/>
    </source>
</evidence>
<dbReference type="InterPro" id="IPR003578">
    <property type="entry name" value="Small_GTPase_Rho"/>
</dbReference>
<dbReference type="SMART" id="SM00175">
    <property type="entry name" value="RAB"/>
    <property type="match status" value="1"/>
</dbReference>
<dbReference type="Proteomes" id="UP000265618">
    <property type="component" value="Unassembled WGS sequence"/>
</dbReference>
<dbReference type="FunFam" id="3.40.50.300:FF:001179">
    <property type="entry name" value="Rho family GTPase"/>
    <property type="match status" value="1"/>
</dbReference>
<evidence type="ECO:0000256" key="1">
    <source>
        <dbReference type="ARBA" id="ARBA00010142"/>
    </source>
</evidence>
<dbReference type="PROSITE" id="PS51420">
    <property type="entry name" value="RHO"/>
    <property type="match status" value="1"/>
</dbReference>
<dbReference type="SUPFAM" id="SSF52540">
    <property type="entry name" value="P-loop containing nucleoside triphosphate hydrolases"/>
    <property type="match status" value="1"/>
</dbReference>
<dbReference type="PANTHER" id="PTHR24072">
    <property type="entry name" value="RHO FAMILY GTPASE"/>
    <property type="match status" value="1"/>
</dbReference>
<keyword evidence="2" id="KW-0547">Nucleotide-binding</keyword>
<dbReference type="PROSITE" id="PS51421">
    <property type="entry name" value="RAS"/>
    <property type="match status" value="1"/>
</dbReference>
<dbReference type="InterPro" id="IPR001806">
    <property type="entry name" value="Small_GTPase"/>
</dbReference>
<dbReference type="SMART" id="SM00174">
    <property type="entry name" value="RHO"/>
    <property type="match status" value="1"/>
</dbReference>
<keyword evidence="3" id="KW-0342">GTP-binding</keyword>
<dbReference type="PROSITE" id="PS51419">
    <property type="entry name" value="RAB"/>
    <property type="match status" value="1"/>
</dbReference>